<protein>
    <submittedName>
        <fullName evidence="2">Uncharacterized protein</fullName>
    </submittedName>
</protein>
<evidence type="ECO:0000256" key="1">
    <source>
        <dbReference type="SAM" id="MobiDB-lite"/>
    </source>
</evidence>
<feature type="compositionally biased region" description="Gly residues" evidence="1">
    <location>
        <begin position="27"/>
        <end position="43"/>
    </location>
</feature>
<feature type="non-terminal residue" evidence="2">
    <location>
        <position position="59"/>
    </location>
</feature>
<evidence type="ECO:0000313" key="2">
    <source>
        <dbReference type="EMBL" id="CAA9250656.1"/>
    </source>
</evidence>
<feature type="region of interest" description="Disordered" evidence="1">
    <location>
        <begin position="1"/>
        <end position="47"/>
    </location>
</feature>
<dbReference type="AlphaFoldDB" id="A0A6J4IFV0"/>
<reference evidence="2" key="1">
    <citation type="submission" date="2020-02" db="EMBL/GenBank/DDBJ databases">
        <authorList>
            <person name="Meier V. D."/>
        </authorList>
    </citation>
    <scope>NUCLEOTIDE SEQUENCE</scope>
    <source>
        <strain evidence="2">AVDCRST_MAG04</strain>
    </source>
</reference>
<gene>
    <name evidence="2" type="ORF">AVDCRST_MAG04-2036</name>
</gene>
<proteinExistence type="predicted"/>
<name>A0A6J4IFV0_9PROT</name>
<sequence length="59" mass="6449">ERRSPGLGLAPFRHPRRKAPVPPRCPGLGGAGRRGTRMGGAGRRGVRVRRGRRCPLVRL</sequence>
<accession>A0A6J4IFV0</accession>
<feature type="non-terminal residue" evidence="2">
    <location>
        <position position="1"/>
    </location>
</feature>
<dbReference type="EMBL" id="CADCTL010000142">
    <property type="protein sequence ID" value="CAA9250656.1"/>
    <property type="molecule type" value="Genomic_DNA"/>
</dbReference>
<organism evidence="2">
    <name type="scientific">uncultured Acetobacteraceae bacterium</name>
    <dbReference type="NCBI Taxonomy" id="169975"/>
    <lineage>
        <taxon>Bacteria</taxon>
        <taxon>Pseudomonadati</taxon>
        <taxon>Pseudomonadota</taxon>
        <taxon>Alphaproteobacteria</taxon>
        <taxon>Acetobacterales</taxon>
        <taxon>Acetobacteraceae</taxon>
        <taxon>environmental samples</taxon>
    </lineage>
</organism>